<dbReference type="SMART" id="SM00900">
    <property type="entry name" value="FMN_bind"/>
    <property type="match status" value="1"/>
</dbReference>
<keyword evidence="12" id="KW-1185">Reference proteome</keyword>
<dbReference type="EMBL" id="BQKV01000044">
    <property type="protein sequence ID" value="GJN64810.1"/>
    <property type="molecule type" value="Genomic_DNA"/>
</dbReference>
<dbReference type="Gene3D" id="3.50.50.60">
    <property type="entry name" value="FAD/NAD(P)-binding domain"/>
    <property type="match status" value="1"/>
</dbReference>
<name>A0AA37IZ01_9FIRM</name>
<evidence type="ECO:0000256" key="7">
    <source>
        <dbReference type="ARBA" id="ARBA00023002"/>
    </source>
</evidence>
<keyword evidence="9" id="KW-0732">Signal</keyword>
<feature type="domain" description="FMN-binding" evidence="10">
    <location>
        <begin position="59"/>
        <end position="133"/>
    </location>
</feature>
<evidence type="ECO:0000256" key="8">
    <source>
        <dbReference type="ARBA" id="ARBA00049922"/>
    </source>
</evidence>
<dbReference type="SUPFAM" id="SSF56425">
    <property type="entry name" value="Succinate dehydrogenase/fumarate reductase flavoprotein, catalytic domain"/>
    <property type="match status" value="1"/>
</dbReference>
<keyword evidence="7" id="KW-0560">Oxidoreductase</keyword>
<dbReference type="Pfam" id="PF04205">
    <property type="entry name" value="FMN_bind"/>
    <property type="match status" value="1"/>
</dbReference>
<dbReference type="PANTHER" id="PTHR43400:SF10">
    <property type="entry name" value="3-OXOSTEROID 1-DEHYDROGENASE"/>
    <property type="match status" value="1"/>
</dbReference>
<dbReference type="InterPro" id="IPR027477">
    <property type="entry name" value="Succ_DH/fumarate_Rdtase_cat_sf"/>
</dbReference>
<dbReference type="Proteomes" id="UP001055185">
    <property type="component" value="Unassembled WGS sequence"/>
</dbReference>
<organism evidence="11 12">
    <name type="scientific">Faecalibacterium gallinarum</name>
    <dbReference type="NCBI Taxonomy" id="2903556"/>
    <lineage>
        <taxon>Bacteria</taxon>
        <taxon>Bacillati</taxon>
        <taxon>Bacillota</taxon>
        <taxon>Clostridia</taxon>
        <taxon>Eubacteriales</taxon>
        <taxon>Oscillospiraceae</taxon>
        <taxon>Faecalibacterium</taxon>
    </lineage>
</organism>
<evidence type="ECO:0000313" key="12">
    <source>
        <dbReference type="Proteomes" id="UP001055185"/>
    </source>
</evidence>
<dbReference type="InterPro" id="IPR036188">
    <property type="entry name" value="FAD/NAD-bd_sf"/>
</dbReference>
<comment type="cofactor">
    <cofactor evidence="1">
        <name>FMN</name>
        <dbReference type="ChEBI" id="CHEBI:58210"/>
    </cofactor>
</comment>
<dbReference type="AlphaFoldDB" id="A0AA37IZ01"/>
<proteinExistence type="predicted"/>
<dbReference type="GO" id="GO:0010181">
    <property type="term" value="F:FMN binding"/>
    <property type="evidence" value="ECO:0007669"/>
    <property type="project" value="InterPro"/>
</dbReference>
<dbReference type="InterPro" id="IPR003953">
    <property type="entry name" value="FAD-dep_OxRdtase_2_FAD-bd"/>
</dbReference>
<evidence type="ECO:0000256" key="9">
    <source>
        <dbReference type="SAM" id="SignalP"/>
    </source>
</evidence>
<dbReference type="Gene3D" id="3.90.700.10">
    <property type="entry name" value="Succinate dehydrogenase/fumarate reductase flavoprotein, catalytic domain"/>
    <property type="match status" value="1"/>
</dbReference>
<evidence type="ECO:0000313" key="11">
    <source>
        <dbReference type="EMBL" id="GJN64810.1"/>
    </source>
</evidence>
<evidence type="ECO:0000256" key="5">
    <source>
        <dbReference type="ARBA" id="ARBA00022630"/>
    </source>
</evidence>
<evidence type="ECO:0000259" key="10">
    <source>
        <dbReference type="SMART" id="SM00900"/>
    </source>
</evidence>
<feature type="signal peptide" evidence="9">
    <location>
        <begin position="1"/>
        <end position="26"/>
    </location>
</feature>
<dbReference type="EC" id="1.3.99.33" evidence="3"/>
<accession>A0AA37IZ01</accession>
<reference evidence="11" key="1">
    <citation type="journal article" date="2022" name="Int. J. Syst. Evol. Microbiol.">
        <title>Genome-based, phenotypic and chemotaxonomic classification of Faecalibacterium strains: proposal of three novel species Faecalibacterium duncaniae sp. nov., Faecalibacterium hattorii sp. nov. and Faecalibacterium gallinarum sp. nov. .</title>
        <authorList>
            <person name="Sakamoto M."/>
            <person name="Sakurai N."/>
            <person name="Tanno H."/>
            <person name="Iino T."/>
            <person name="Ohkuma M."/>
            <person name="Endo A."/>
        </authorList>
    </citation>
    <scope>NUCLEOTIDE SEQUENCE</scope>
    <source>
        <strain evidence="11">JCM 17207</strain>
    </source>
</reference>
<dbReference type="InterPro" id="IPR006311">
    <property type="entry name" value="TAT_signal"/>
</dbReference>
<dbReference type="GO" id="GO:0008202">
    <property type="term" value="P:steroid metabolic process"/>
    <property type="evidence" value="ECO:0007669"/>
    <property type="project" value="UniProtKB-ARBA"/>
</dbReference>
<feature type="chain" id="PRO_5041367463" description="Urocanate reductase" evidence="9">
    <location>
        <begin position="27"/>
        <end position="638"/>
    </location>
</feature>
<evidence type="ECO:0000256" key="1">
    <source>
        <dbReference type="ARBA" id="ARBA00001917"/>
    </source>
</evidence>
<evidence type="ECO:0000256" key="2">
    <source>
        <dbReference type="ARBA" id="ARBA00001974"/>
    </source>
</evidence>
<dbReference type="PROSITE" id="PS51257">
    <property type="entry name" value="PROKAR_LIPOPROTEIN"/>
    <property type="match status" value="1"/>
</dbReference>
<evidence type="ECO:0000256" key="3">
    <source>
        <dbReference type="ARBA" id="ARBA00013137"/>
    </source>
</evidence>
<dbReference type="PROSITE" id="PS51318">
    <property type="entry name" value="TAT"/>
    <property type="match status" value="1"/>
</dbReference>
<dbReference type="SUPFAM" id="SSF51905">
    <property type="entry name" value="FAD/NAD(P)-binding domain"/>
    <property type="match status" value="1"/>
</dbReference>
<keyword evidence="5" id="KW-0285">Flavoprotein</keyword>
<dbReference type="GO" id="GO:0033765">
    <property type="term" value="F:steroid dehydrogenase activity, acting on the CH-CH group of donors"/>
    <property type="evidence" value="ECO:0007669"/>
    <property type="project" value="UniProtKB-ARBA"/>
</dbReference>
<dbReference type="PANTHER" id="PTHR43400">
    <property type="entry name" value="FUMARATE REDUCTASE"/>
    <property type="match status" value="1"/>
</dbReference>
<comment type="catalytic activity">
    <reaction evidence="8">
        <text>dihydrourocanate + A = urocanate + AH2</text>
        <dbReference type="Rhea" id="RHEA:36059"/>
        <dbReference type="ChEBI" id="CHEBI:13193"/>
        <dbReference type="ChEBI" id="CHEBI:17499"/>
        <dbReference type="ChEBI" id="CHEBI:27247"/>
        <dbReference type="ChEBI" id="CHEBI:72991"/>
        <dbReference type="EC" id="1.3.99.33"/>
    </reaction>
</comment>
<dbReference type="Gene3D" id="3.90.1010.20">
    <property type="match status" value="1"/>
</dbReference>
<protein>
    <recommendedName>
        <fullName evidence="4">Urocanate reductase</fullName>
        <ecNumber evidence="3">1.3.99.33</ecNumber>
    </recommendedName>
</protein>
<gene>
    <name evidence="11" type="ORF">JCM17207_14350</name>
</gene>
<dbReference type="Pfam" id="PF00890">
    <property type="entry name" value="FAD_binding_2"/>
    <property type="match status" value="1"/>
</dbReference>
<keyword evidence="6" id="KW-0274">FAD</keyword>
<evidence type="ECO:0000256" key="6">
    <source>
        <dbReference type="ARBA" id="ARBA00022827"/>
    </source>
</evidence>
<comment type="caution">
    <text evidence="11">The sequence shown here is derived from an EMBL/GenBank/DDBJ whole genome shotgun (WGS) entry which is preliminary data.</text>
</comment>
<dbReference type="RefSeq" id="WP_238316997.1">
    <property type="nucleotide sequence ID" value="NZ_BQKV01000044.1"/>
</dbReference>
<comment type="cofactor">
    <cofactor evidence="2">
        <name>FAD</name>
        <dbReference type="ChEBI" id="CHEBI:57692"/>
    </cofactor>
</comment>
<dbReference type="InterPro" id="IPR050315">
    <property type="entry name" value="FAD-oxidoreductase_2"/>
</dbReference>
<evidence type="ECO:0000256" key="4">
    <source>
        <dbReference type="ARBA" id="ARBA00015872"/>
    </source>
</evidence>
<sequence>MKKTVSRRHFIKQAALGALGIAAAGAASGCSSTAVTAESEPLVSGLTFTPGTYTASATGKNGPVTVTMTFDETRITDVVIDASGETAGLGDTAAEKLAEMIQAAQTCSVDTVSGATVTSDAIKTAAADCMSQASGTTVVVAAPAEEKDVDEEAVEIAAAVGISAKELAASEAEACEITSFAAEYTADVVVVGAGTTGIPAALAAIEAGASVIVLQKQDMVNAQGMLAARVVKTESDPVGIAEYVHELHATYDHRGDLKQHWLYANRSQEALEWFEEKLAEAGFTNYTESDSKTHVYEDGNCHVKGILFSGSMQEPMSALVPLMEEKGVEFFFGTPAVQLIKKDNAVVGVVGKNDDGYIRFTANKGVILATGDYQNNDAMVDRYTPDASPFPRKQANKTGDGHLIGMLAGAQMEKGTHCKMVHGGGASVLREEPLLALNLNGERFMYEDIEYGDRATVLRDQPGNQMVSIFDANYSEYVYGWGSDPTVPTVANASPEKLAALVEQGVTLKADTLEELFELAGLPVDTAMASVKRYNELCAQGQDLDFGKASKYMKPVDTAPFYAQPRKFEVSALPAGLIVNENGQCLDKENAPIPGLFAAGNCSGCFYGDNDYSLSTMGLSIGRCITFGYLAGSYVAQL</sequence>
<dbReference type="GO" id="GO:0016020">
    <property type="term" value="C:membrane"/>
    <property type="evidence" value="ECO:0007669"/>
    <property type="project" value="InterPro"/>
</dbReference>
<dbReference type="InterPro" id="IPR007329">
    <property type="entry name" value="FMN-bd"/>
</dbReference>